<accession>A0A285X4B3</accession>
<protein>
    <recommendedName>
        <fullName evidence="3">DUF1853 domain-containing protein</fullName>
    </recommendedName>
</protein>
<name>A0A285X4B3_9FLAO</name>
<dbReference type="OrthoDB" id="1466769at2"/>
<gene>
    <name evidence="1" type="ORF">SAMN06296241_1725</name>
</gene>
<dbReference type="InterPro" id="IPR015003">
    <property type="entry name" value="DUF1853"/>
</dbReference>
<evidence type="ECO:0000313" key="1">
    <source>
        <dbReference type="EMBL" id="SOC80180.1"/>
    </source>
</evidence>
<proteinExistence type="predicted"/>
<reference evidence="2" key="1">
    <citation type="submission" date="2017-09" db="EMBL/GenBank/DDBJ databases">
        <authorList>
            <person name="Varghese N."/>
            <person name="Submissions S."/>
        </authorList>
    </citation>
    <scope>NUCLEOTIDE SEQUENCE [LARGE SCALE GENOMIC DNA]</scope>
    <source>
        <strain evidence="2">CGMCC 1.12641</strain>
    </source>
</reference>
<organism evidence="1 2">
    <name type="scientific">Salinimicrobium sediminis</name>
    <dbReference type="NCBI Taxonomy" id="1343891"/>
    <lineage>
        <taxon>Bacteria</taxon>
        <taxon>Pseudomonadati</taxon>
        <taxon>Bacteroidota</taxon>
        <taxon>Flavobacteriia</taxon>
        <taxon>Flavobacteriales</taxon>
        <taxon>Flavobacteriaceae</taxon>
        <taxon>Salinimicrobium</taxon>
    </lineage>
</organism>
<evidence type="ECO:0008006" key="3">
    <source>
        <dbReference type="Google" id="ProtNLM"/>
    </source>
</evidence>
<dbReference type="Proteomes" id="UP000219193">
    <property type="component" value="Unassembled WGS sequence"/>
</dbReference>
<sequence length="274" mass="32057">MDFSIKEQFEGFLATPQIYAEDHILDYPLYHAFHLASPEELPEISAPGATILGKRMEHFFASYIDQFTSEMILAHNRQIIQDQKTLGELDFLLKNNISGGISHVELVYKFYIYDEATGSSESDHLIGPNKRDSLGRKIDRLKKRQFPLLYHEATRNLLDELEVAPNDVVQKMCFKASVFLPKRMDRISLEIINPATISGYWIKTSEFTLEAYQKNKFFIPAKNYWPVKPQRNSTWLTRQEIEPQLHQLLAKKFSPLVWMKTPSGKHERFFVVWW</sequence>
<dbReference type="RefSeq" id="WP_097055973.1">
    <property type="nucleotide sequence ID" value="NZ_OCMF01000002.1"/>
</dbReference>
<dbReference type="AlphaFoldDB" id="A0A285X4B3"/>
<dbReference type="Pfam" id="PF08907">
    <property type="entry name" value="DUF1853"/>
    <property type="match status" value="1"/>
</dbReference>
<keyword evidence="2" id="KW-1185">Reference proteome</keyword>
<evidence type="ECO:0000313" key="2">
    <source>
        <dbReference type="Proteomes" id="UP000219193"/>
    </source>
</evidence>
<dbReference type="EMBL" id="OCMF01000002">
    <property type="protein sequence ID" value="SOC80180.1"/>
    <property type="molecule type" value="Genomic_DNA"/>
</dbReference>